<reference evidence="1 2" key="1">
    <citation type="journal article" date="2020" name="Nature">
        <title>Bacterial chemolithoautotrophy via manganese oxidation.</title>
        <authorList>
            <person name="Yu H."/>
            <person name="Leadbetter J.R."/>
        </authorList>
    </citation>
    <scope>NUCLEOTIDE SEQUENCE [LARGE SCALE GENOMIC DNA]</scope>
    <source>
        <strain evidence="1 2">Mn-1</strain>
    </source>
</reference>
<gene>
    <name evidence="1" type="ORF">MNODULE_23310</name>
</gene>
<organism evidence="1 2">
    <name type="scientific">Candidatus Manganitrophus noduliformans</name>
    <dbReference type="NCBI Taxonomy" id="2606439"/>
    <lineage>
        <taxon>Bacteria</taxon>
        <taxon>Pseudomonadati</taxon>
        <taxon>Nitrospirota</taxon>
        <taxon>Nitrospiria</taxon>
        <taxon>Candidatus Troglogloeales</taxon>
        <taxon>Candidatus Manganitrophaceae</taxon>
        <taxon>Candidatus Manganitrophus</taxon>
    </lineage>
</organism>
<dbReference type="SUPFAM" id="SSF143100">
    <property type="entry name" value="TTHA1013/TTHA0281-like"/>
    <property type="match status" value="1"/>
</dbReference>
<dbReference type="InterPro" id="IPR051404">
    <property type="entry name" value="TA_system_antitoxin"/>
</dbReference>
<name>A0A7X6DUX9_9BACT</name>
<dbReference type="Gene3D" id="3.30.160.250">
    <property type="match status" value="1"/>
</dbReference>
<comment type="caution">
    <text evidence="1">The sequence shown here is derived from an EMBL/GenBank/DDBJ whole genome shotgun (WGS) entry which is preliminary data.</text>
</comment>
<dbReference type="AlphaFoldDB" id="A0A7X6DUX9"/>
<keyword evidence="2" id="KW-1185">Reference proteome</keyword>
<dbReference type="PANTHER" id="PTHR34504">
    <property type="entry name" value="ANTITOXIN HICB"/>
    <property type="match status" value="1"/>
</dbReference>
<sequence>MTIKLTAVFEKVPEGYIGFVEELPGVNTQGATLEEARTNLQEAIELVLEANRALSEEGIQGRKVIKESLPITTA</sequence>
<evidence type="ECO:0000313" key="1">
    <source>
        <dbReference type="EMBL" id="NKE73687.1"/>
    </source>
</evidence>
<evidence type="ECO:0000313" key="2">
    <source>
        <dbReference type="Proteomes" id="UP000534783"/>
    </source>
</evidence>
<dbReference type="EMBL" id="VTOW01000010">
    <property type="protein sequence ID" value="NKE73687.1"/>
    <property type="molecule type" value="Genomic_DNA"/>
</dbReference>
<proteinExistence type="predicted"/>
<dbReference type="Proteomes" id="UP000534783">
    <property type="component" value="Unassembled WGS sequence"/>
</dbReference>
<dbReference type="Pfam" id="PF21748">
    <property type="entry name" value="UPF0150"/>
    <property type="match status" value="1"/>
</dbReference>
<protein>
    <submittedName>
        <fullName evidence="1">Type II toxin-antitoxin system HicB family antitoxin</fullName>
    </submittedName>
</protein>
<accession>A0A7X6DUX9</accession>
<dbReference type="InterPro" id="IPR035069">
    <property type="entry name" value="TTHA1013/TTHA0281-like"/>
</dbReference>
<dbReference type="InterPro" id="IPR049389">
    <property type="entry name" value="TTHA0281-like"/>
</dbReference>
<dbReference type="RefSeq" id="WP_168063651.1">
    <property type="nucleotide sequence ID" value="NZ_VTOW01000010.1"/>
</dbReference>
<dbReference type="PANTHER" id="PTHR34504:SF2">
    <property type="entry name" value="UPF0150 PROTEIN SSL0259"/>
    <property type="match status" value="1"/>
</dbReference>